<evidence type="ECO:0000313" key="2">
    <source>
        <dbReference type="EMBL" id="KAL3316893.1"/>
    </source>
</evidence>
<dbReference type="EMBL" id="JBJKFK010000467">
    <property type="protein sequence ID" value="KAL3316893.1"/>
    <property type="molecule type" value="Genomic_DNA"/>
</dbReference>
<evidence type="ECO:0000256" key="1">
    <source>
        <dbReference type="SAM" id="MobiDB-lite"/>
    </source>
</evidence>
<proteinExistence type="predicted"/>
<comment type="caution">
    <text evidence="2">The sequence shown here is derived from an EMBL/GenBank/DDBJ whole genome shotgun (WGS) entry which is preliminary data.</text>
</comment>
<organism evidence="2 3">
    <name type="scientific">Cichlidogyrus casuarinus</name>
    <dbReference type="NCBI Taxonomy" id="1844966"/>
    <lineage>
        <taxon>Eukaryota</taxon>
        <taxon>Metazoa</taxon>
        <taxon>Spiralia</taxon>
        <taxon>Lophotrochozoa</taxon>
        <taxon>Platyhelminthes</taxon>
        <taxon>Monogenea</taxon>
        <taxon>Monopisthocotylea</taxon>
        <taxon>Dactylogyridea</taxon>
        <taxon>Ancyrocephalidae</taxon>
        <taxon>Cichlidogyrus</taxon>
    </lineage>
</organism>
<accession>A0ABD2QBK4</accession>
<feature type="region of interest" description="Disordered" evidence="1">
    <location>
        <begin position="1"/>
        <end position="94"/>
    </location>
</feature>
<dbReference type="AlphaFoldDB" id="A0ABD2QBK4"/>
<keyword evidence="3" id="KW-1185">Reference proteome</keyword>
<protein>
    <submittedName>
        <fullName evidence="2">Uncharacterized protein</fullName>
    </submittedName>
</protein>
<gene>
    <name evidence="2" type="ORF">Ciccas_004456</name>
</gene>
<feature type="compositionally biased region" description="Basic residues" evidence="1">
    <location>
        <begin position="1"/>
        <end position="10"/>
    </location>
</feature>
<dbReference type="Proteomes" id="UP001626550">
    <property type="component" value="Unassembled WGS sequence"/>
</dbReference>
<reference evidence="2 3" key="1">
    <citation type="submission" date="2024-11" db="EMBL/GenBank/DDBJ databases">
        <title>Adaptive evolution of stress response genes in parasites aligns with host niche diversity.</title>
        <authorList>
            <person name="Hahn C."/>
            <person name="Resl P."/>
        </authorList>
    </citation>
    <scope>NUCLEOTIDE SEQUENCE [LARGE SCALE GENOMIC DNA]</scope>
    <source>
        <strain evidence="2">EGGRZ-B1_66</strain>
        <tissue evidence="2">Body</tissue>
    </source>
</reference>
<sequence>MKKAQHKRTRMGNSSRLAGLRPAASGRARMSPIHIYPGYRRRDKSGLNLNTPWSVKDASSGEPRGPQRRKCSYGIELPPEQTNNRLSRARPIQGASLRMRKSGLMRVAEIFL</sequence>
<name>A0ABD2QBK4_9PLAT</name>
<evidence type="ECO:0000313" key="3">
    <source>
        <dbReference type="Proteomes" id="UP001626550"/>
    </source>
</evidence>